<feature type="chain" id="PRO_5016879666" evidence="9">
    <location>
        <begin position="27"/>
        <end position="458"/>
    </location>
</feature>
<dbReference type="OrthoDB" id="4045at2"/>
<keyword evidence="2" id="KW-1003">Cell membrane</keyword>
<evidence type="ECO:0000256" key="8">
    <source>
        <dbReference type="SAM" id="Phobius"/>
    </source>
</evidence>
<keyword evidence="11" id="KW-0282">Flagellum</keyword>
<dbReference type="GO" id="GO:0017038">
    <property type="term" value="P:protein import"/>
    <property type="evidence" value="ECO:0007669"/>
    <property type="project" value="TreeGrafter"/>
</dbReference>
<keyword evidence="11" id="KW-0966">Cell projection</keyword>
<evidence type="ECO:0000256" key="5">
    <source>
        <dbReference type="ARBA" id="ARBA00023136"/>
    </source>
</evidence>
<evidence type="ECO:0000313" key="12">
    <source>
        <dbReference type="Proteomes" id="UP000251800"/>
    </source>
</evidence>
<dbReference type="RefSeq" id="WP_109720853.1">
    <property type="nucleotide sequence ID" value="NZ_QEQK01000011.1"/>
</dbReference>
<organism evidence="11 12">
    <name type="scientific">Abyssibacter profundi</name>
    <dbReference type="NCBI Taxonomy" id="2182787"/>
    <lineage>
        <taxon>Bacteria</taxon>
        <taxon>Pseudomonadati</taxon>
        <taxon>Pseudomonadota</taxon>
        <taxon>Gammaproteobacteria</taxon>
        <taxon>Chromatiales</taxon>
        <taxon>Oceanococcaceae</taxon>
        <taxon>Abyssibacter</taxon>
    </lineage>
</organism>
<dbReference type="InterPro" id="IPR002898">
    <property type="entry name" value="MotA_ExbB_proton_chnl"/>
</dbReference>
<dbReference type="GO" id="GO:0005886">
    <property type="term" value="C:plasma membrane"/>
    <property type="evidence" value="ECO:0007669"/>
    <property type="project" value="UniProtKB-SubCell"/>
</dbReference>
<evidence type="ECO:0000256" key="2">
    <source>
        <dbReference type="ARBA" id="ARBA00022475"/>
    </source>
</evidence>
<feature type="signal peptide" evidence="9">
    <location>
        <begin position="1"/>
        <end position="26"/>
    </location>
</feature>
<proteinExistence type="inferred from homology"/>
<gene>
    <name evidence="11" type="ORF">DEH80_12545</name>
</gene>
<keyword evidence="9" id="KW-0732">Signal</keyword>
<feature type="transmembrane region" description="Helical" evidence="8">
    <location>
        <begin position="366"/>
        <end position="387"/>
    </location>
</feature>
<dbReference type="Pfam" id="PF01618">
    <property type="entry name" value="MotA_ExbB"/>
    <property type="match status" value="1"/>
</dbReference>
<dbReference type="EMBL" id="QEQK01000011">
    <property type="protein sequence ID" value="PWN55310.1"/>
    <property type="molecule type" value="Genomic_DNA"/>
</dbReference>
<evidence type="ECO:0000256" key="1">
    <source>
        <dbReference type="ARBA" id="ARBA00004651"/>
    </source>
</evidence>
<evidence type="ECO:0000259" key="10">
    <source>
        <dbReference type="Pfam" id="PF01618"/>
    </source>
</evidence>
<evidence type="ECO:0000256" key="9">
    <source>
        <dbReference type="SAM" id="SignalP"/>
    </source>
</evidence>
<feature type="coiled-coil region" evidence="7">
    <location>
        <begin position="53"/>
        <end position="101"/>
    </location>
</feature>
<evidence type="ECO:0000256" key="4">
    <source>
        <dbReference type="ARBA" id="ARBA00022989"/>
    </source>
</evidence>
<evidence type="ECO:0000256" key="6">
    <source>
        <dbReference type="RuleBase" id="RU004057"/>
    </source>
</evidence>
<keyword evidence="4 8" id="KW-1133">Transmembrane helix</keyword>
<comment type="subcellular location">
    <subcellularLocation>
        <location evidence="1">Cell membrane</location>
        <topology evidence="1">Multi-pass membrane protein</topology>
    </subcellularLocation>
    <subcellularLocation>
        <location evidence="6">Membrane</location>
        <topology evidence="6">Multi-pass membrane protein</topology>
    </subcellularLocation>
</comment>
<evidence type="ECO:0000256" key="3">
    <source>
        <dbReference type="ARBA" id="ARBA00022692"/>
    </source>
</evidence>
<feature type="transmembrane region" description="Helical" evidence="8">
    <location>
        <begin position="407"/>
        <end position="425"/>
    </location>
</feature>
<keyword evidence="6" id="KW-0653">Protein transport</keyword>
<keyword evidence="6" id="KW-0813">Transport</keyword>
<dbReference type="AlphaFoldDB" id="A0A383XRQ6"/>
<dbReference type="InterPro" id="IPR050790">
    <property type="entry name" value="ExbB/TolQ_transport"/>
</dbReference>
<keyword evidence="5 8" id="KW-0472">Membrane</keyword>
<keyword evidence="7" id="KW-0175">Coiled coil</keyword>
<dbReference type="PANTHER" id="PTHR30625">
    <property type="entry name" value="PROTEIN TOLQ"/>
    <property type="match status" value="1"/>
</dbReference>
<evidence type="ECO:0000313" key="11">
    <source>
        <dbReference type="EMBL" id="PWN55310.1"/>
    </source>
</evidence>
<protein>
    <submittedName>
        <fullName evidence="11">Flagellar motor protein MotA</fullName>
    </submittedName>
</protein>
<keyword evidence="3 8" id="KW-0812">Transmembrane</keyword>
<keyword evidence="12" id="KW-1185">Reference proteome</keyword>
<comment type="caution">
    <text evidence="11">The sequence shown here is derived from an EMBL/GenBank/DDBJ whole genome shotgun (WGS) entry which is preliminary data.</text>
</comment>
<dbReference type="PIRSF" id="PIRSF037714">
    <property type="entry name" value="TolR"/>
    <property type="match status" value="1"/>
</dbReference>
<dbReference type="Proteomes" id="UP000251800">
    <property type="component" value="Unassembled WGS sequence"/>
</dbReference>
<feature type="domain" description="MotA/TolQ/ExbB proton channel" evidence="10">
    <location>
        <begin position="321"/>
        <end position="441"/>
    </location>
</feature>
<sequence length="458" mass="49525">MHGQITRVAACLIGAASMLAAPHVGAQAKSLDELLQQTRAARSAENKENERRIQEFRSQRNQQAALLKQAKAELAALERRADELSTTFDQNEETLAELETTLTNKSGALGEMFGVVRQVSGDVYSAAQNSMVTAQLGSERMEFLGDLAESKRLPSIAKLEQLWFEMQREMTELGKVVRFDATVVEGDGEQATKPVVRLGTFTAVVDGEFVTYETGVEGKFRKLPKQPSASYLSVVENFVEQSSGYHTMVVDPSQGTLLRAKIQERNLIQRVMESEGGMIGWLIIGLTVIGLLISLLKFLSLGALSAKIAGQKKNIGEPKDNNPLGRVLQAYYQDPTADTETIELRMDEAVLKETPAVERGLSIIKILAAIGPLLGLLGTVTGMIQVFQSITLYGTGDPKLMAGGISQALMTTVLGLVMAIPLILIHSMLASRAKGIIQTLDEESVGLIAEHKGSNAAA</sequence>
<dbReference type="Gene3D" id="1.20.5.340">
    <property type="match status" value="1"/>
</dbReference>
<evidence type="ECO:0000256" key="7">
    <source>
        <dbReference type="SAM" id="Coils"/>
    </source>
</evidence>
<feature type="transmembrane region" description="Helical" evidence="8">
    <location>
        <begin position="278"/>
        <end position="304"/>
    </location>
</feature>
<reference evidence="11 12" key="1">
    <citation type="submission" date="2018-05" db="EMBL/GenBank/DDBJ databases">
        <title>Abyssibacter profundi OUC007T gen. nov., sp. nov, a marine bacterium isolated from seawater of the Mariana Trench.</title>
        <authorList>
            <person name="Zhou S."/>
        </authorList>
    </citation>
    <scope>NUCLEOTIDE SEQUENCE [LARGE SCALE GENOMIC DNA]</scope>
    <source>
        <strain evidence="11 12">OUC007</strain>
    </source>
</reference>
<accession>A0A383XRQ6</accession>
<dbReference type="PANTHER" id="PTHR30625:SF11">
    <property type="entry name" value="MOTA_TOLQ_EXBB PROTON CHANNEL DOMAIN-CONTAINING PROTEIN"/>
    <property type="match status" value="1"/>
</dbReference>
<keyword evidence="11" id="KW-0969">Cilium</keyword>
<comment type="similarity">
    <text evidence="6">Belongs to the exbB/tolQ family.</text>
</comment>
<dbReference type="InterPro" id="IPR017270">
    <property type="entry name" value="MotA/TolQ/ExbB-rel"/>
</dbReference>
<name>A0A383XRQ6_9GAMM</name>